<dbReference type="Proteomes" id="UP000472827">
    <property type="component" value="Unassembled WGS sequence"/>
</dbReference>
<dbReference type="Pfam" id="PF00535">
    <property type="entry name" value="Glycos_transf_2"/>
    <property type="match status" value="1"/>
</dbReference>
<dbReference type="Gene3D" id="3.90.550.10">
    <property type="entry name" value="Spore Coat Polysaccharide Biosynthesis Protein SpsA, Chain A"/>
    <property type="match status" value="1"/>
</dbReference>
<evidence type="ECO:0000313" key="5">
    <source>
        <dbReference type="EMBL" id="NEX87424.1"/>
    </source>
</evidence>
<dbReference type="EMBL" id="JAAILA010000003">
    <property type="protein sequence ID" value="NEX87424.1"/>
    <property type="molecule type" value="Genomic_DNA"/>
</dbReference>
<comment type="similarity">
    <text evidence="1">Belongs to the glycosyltransferase 2 family.</text>
</comment>
<feature type="domain" description="Glycosyltransferase 2-like" evidence="4">
    <location>
        <begin position="421"/>
        <end position="539"/>
    </location>
</feature>
<name>A0ABX0CU29_9GAMM</name>
<dbReference type="InterPro" id="IPR001173">
    <property type="entry name" value="Glyco_trans_2-like"/>
</dbReference>
<dbReference type="SUPFAM" id="SSF53756">
    <property type="entry name" value="UDP-Glycosyltransferase/glycogen phosphorylase"/>
    <property type="match status" value="1"/>
</dbReference>
<dbReference type="PANTHER" id="PTHR43179">
    <property type="entry name" value="RHAMNOSYLTRANSFERASE WBBL"/>
    <property type="match status" value="1"/>
</dbReference>
<dbReference type="SUPFAM" id="SSF53448">
    <property type="entry name" value="Nucleotide-diphospho-sugar transferases"/>
    <property type="match status" value="1"/>
</dbReference>
<evidence type="ECO:0000313" key="6">
    <source>
        <dbReference type="Proteomes" id="UP000472827"/>
    </source>
</evidence>
<keyword evidence="2" id="KW-0328">Glycosyltransferase</keyword>
<protein>
    <submittedName>
        <fullName evidence="5">Glycosyltransferase</fullName>
    </submittedName>
</protein>
<dbReference type="PANTHER" id="PTHR43179:SF12">
    <property type="entry name" value="GALACTOFURANOSYLTRANSFERASE GLFT2"/>
    <property type="match status" value="1"/>
</dbReference>
<keyword evidence="3" id="KW-0808">Transferase</keyword>
<evidence type="ECO:0000256" key="2">
    <source>
        <dbReference type="ARBA" id="ARBA00022676"/>
    </source>
</evidence>
<comment type="caution">
    <text evidence="5">The sequence shown here is derived from an EMBL/GenBank/DDBJ whole genome shotgun (WGS) entry which is preliminary data.</text>
</comment>
<gene>
    <name evidence="5" type="ORF">G4923_01670</name>
</gene>
<dbReference type="InterPro" id="IPR029044">
    <property type="entry name" value="Nucleotide-diphossugar_trans"/>
</dbReference>
<evidence type="ECO:0000256" key="3">
    <source>
        <dbReference type="ARBA" id="ARBA00022679"/>
    </source>
</evidence>
<sequence>MSFSRYVKNASYLVKRAIPVYKKSGVKGVTRVAAKWINRRLNGVEYSYITSPIKIVHESAGTNIGDDVVIISGVPFDDVGGGQRSAQLARAAVKAGRKVVYLYIYKKFDFEKGCHLDSEVSIQGIEHLYINSIDATTLMEKISSTATLIIEHPHPAALPFFEKFNQRGLKTVFELIDDWETSLGGDWFDINIYQRFITESVLVVGTAKVLVEKLKQRGRADAMYLPNAANEYIFDKYKRFVKPIDYPSGFDFIALYFGSLYGEWFAWDYLEHAAINNPKTAFILIGDKPQDKKINDYHNIIYLGAKNIEELPSYLHYCDFTLLPFVPGKISDAVSPIKVFEYLFMGKKVVSSFLPEIVDYPGVCIANDKKEFSDLCKSVLLETNTLDVAQANDIFISNNSWFARLDKLMPSSKPEYSNAVSAIILIHNNAGIIGRCLTTLIEHCSFYLKEIIVVDNNSSDGGYEYVRDNFPTVRIVKNPINGCSSGRNLGASLATAPYIVFFDSDQWFTSSSCFEEALSLMNRDVMIGAIGWGAGWFDKHRSDLGGMITDYCPNRAMNSTAIQVGYRNDIGYLATCGMFMPKSIFCSIDGFDVKYDPTCFEDTDLSFQIKNIGFKICYRDLSGIRHQPHQTTKANSESDFYVNLFNRNASYFKNKWGENSDFFLDYTGE</sequence>
<organism evidence="5 6">
    <name type="scientific">Aeromonas rivipollensis</name>
    <dbReference type="NCBI Taxonomy" id="948519"/>
    <lineage>
        <taxon>Bacteria</taxon>
        <taxon>Pseudomonadati</taxon>
        <taxon>Pseudomonadota</taxon>
        <taxon>Gammaproteobacteria</taxon>
        <taxon>Aeromonadales</taxon>
        <taxon>Aeromonadaceae</taxon>
        <taxon>Aeromonas</taxon>
    </lineage>
</organism>
<keyword evidence="6" id="KW-1185">Reference proteome</keyword>
<evidence type="ECO:0000256" key="1">
    <source>
        <dbReference type="ARBA" id="ARBA00006739"/>
    </source>
</evidence>
<reference evidence="5 6" key="1">
    <citation type="submission" date="2020-02" db="EMBL/GenBank/DDBJ databases">
        <title>Genome sequencing of Aeromonas rivipollensis.</title>
        <authorList>
            <person name="Fono-Tamo Ubani E.K."/>
            <person name="Lekota K.E."/>
        </authorList>
    </citation>
    <scope>NUCLEOTIDE SEQUENCE [LARGE SCALE GENOMIC DNA]</scope>
    <source>
        <strain evidence="5 6">G78</strain>
    </source>
</reference>
<accession>A0ABX0CU29</accession>
<dbReference type="RefSeq" id="WP_163135225.1">
    <property type="nucleotide sequence ID" value="NZ_JAAILA010000003.1"/>
</dbReference>
<proteinExistence type="inferred from homology"/>
<dbReference type="Gene3D" id="3.40.50.2000">
    <property type="entry name" value="Glycogen Phosphorylase B"/>
    <property type="match status" value="1"/>
</dbReference>
<evidence type="ECO:0000259" key="4">
    <source>
        <dbReference type="Pfam" id="PF00535"/>
    </source>
</evidence>
<dbReference type="Pfam" id="PF13692">
    <property type="entry name" value="Glyco_trans_1_4"/>
    <property type="match status" value="1"/>
</dbReference>